<proteinExistence type="predicted"/>
<evidence type="ECO:0000313" key="4">
    <source>
        <dbReference type="Proteomes" id="UP000886889"/>
    </source>
</evidence>
<gene>
    <name evidence="3" type="ORF">IAC80_00625</name>
</gene>
<evidence type="ECO:0000256" key="1">
    <source>
        <dbReference type="SAM" id="SignalP"/>
    </source>
</evidence>
<dbReference type="Proteomes" id="UP000886889">
    <property type="component" value="Unassembled WGS sequence"/>
</dbReference>
<feature type="domain" description="YARHG" evidence="2">
    <location>
        <begin position="170"/>
        <end position="258"/>
    </location>
</feature>
<dbReference type="EMBL" id="DVOS01000006">
    <property type="protein sequence ID" value="HIV22419.1"/>
    <property type="molecule type" value="Genomic_DNA"/>
</dbReference>
<dbReference type="InterPro" id="IPR038434">
    <property type="entry name" value="YARHG_sf"/>
</dbReference>
<protein>
    <submittedName>
        <fullName evidence="3">YARHG domain-containing protein</fullName>
    </submittedName>
</protein>
<keyword evidence="1" id="KW-0732">Signal</keyword>
<dbReference type="Gene3D" id="1.20.58.1690">
    <property type="match status" value="1"/>
</dbReference>
<reference evidence="3" key="2">
    <citation type="journal article" date="2021" name="PeerJ">
        <title>Extensive microbial diversity within the chicken gut microbiome revealed by metagenomics and culture.</title>
        <authorList>
            <person name="Gilroy R."/>
            <person name="Ravi A."/>
            <person name="Getino M."/>
            <person name="Pursley I."/>
            <person name="Horton D.L."/>
            <person name="Alikhan N.F."/>
            <person name="Baker D."/>
            <person name="Gharbi K."/>
            <person name="Hall N."/>
            <person name="Watson M."/>
            <person name="Adriaenssens E.M."/>
            <person name="Foster-Nyarko E."/>
            <person name="Jarju S."/>
            <person name="Secka A."/>
            <person name="Antonio M."/>
            <person name="Oren A."/>
            <person name="Chaudhuri R.R."/>
            <person name="La Ragione R."/>
            <person name="Hildebrand F."/>
            <person name="Pallen M.J."/>
        </authorList>
    </citation>
    <scope>NUCLEOTIDE SEQUENCE</scope>
    <source>
        <strain evidence="3">ChiBcec6-7307</strain>
    </source>
</reference>
<organism evidence="3 4">
    <name type="scientific">Candidatus Merdiplasma excrementigallinarum</name>
    <dbReference type="NCBI Taxonomy" id="2840864"/>
    <lineage>
        <taxon>Bacteria</taxon>
        <taxon>Bacillati</taxon>
        <taxon>Bacillota</taxon>
        <taxon>Clostridia</taxon>
        <taxon>Lachnospirales</taxon>
        <taxon>Lachnospiraceae</taxon>
        <taxon>Lachnospiraceae incertae sedis</taxon>
        <taxon>Candidatus Merdiplasma</taxon>
    </lineage>
</organism>
<feature type="signal peptide" evidence="1">
    <location>
        <begin position="1"/>
        <end position="19"/>
    </location>
</feature>
<reference evidence="3" key="1">
    <citation type="submission" date="2020-10" db="EMBL/GenBank/DDBJ databases">
        <authorList>
            <person name="Gilroy R."/>
        </authorList>
    </citation>
    <scope>NUCLEOTIDE SEQUENCE</scope>
    <source>
        <strain evidence="3">ChiBcec6-7307</strain>
    </source>
</reference>
<dbReference type="InterPro" id="IPR025582">
    <property type="entry name" value="YARHG_dom"/>
</dbReference>
<comment type="caution">
    <text evidence="3">The sequence shown here is derived from an EMBL/GenBank/DDBJ whole genome shotgun (WGS) entry which is preliminary data.</text>
</comment>
<sequence>MKKSYIASKFLLATMAFTAAGTGLGWSRPVSALAAAVSETETEEESVLTSQDWFWEGYRFSDTWLYRFYSDGTYRAVSAAGLADREGTYSFNGEELVLFDQEGTMSDTLRYEGDIFTSTLRKVYTGDDYVAAAGVYHEKPSRWGTLETPPREYDWLKITEDGEEVAVDEQGYILSESDTRLYTADELADFSDWELTLARNEIYARHGRLFDTPEIQEYFDGCSWYEGTITPEEFTGHEEEYLNPIELENVQMIYNYQGQPKL</sequence>
<evidence type="ECO:0000313" key="3">
    <source>
        <dbReference type="EMBL" id="HIV22419.1"/>
    </source>
</evidence>
<dbReference type="AlphaFoldDB" id="A0A9D1T775"/>
<evidence type="ECO:0000259" key="2">
    <source>
        <dbReference type="SMART" id="SM01324"/>
    </source>
</evidence>
<dbReference type="SMART" id="SM01324">
    <property type="entry name" value="YARHG"/>
    <property type="match status" value="1"/>
</dbReference>
<accession>A0A9D1T775</accession>
<dbReference type="Pfam" id="PF13308">
    <property type="entry name" value="YARHG"/>
    <property type="match status" value="1"/>
</dbReference>
<name>A0A9D1T775_9FIRM</name>
<feature type="chain" id="PRO_5038693167" evidence="1">
    <location>
        <begin position="20"/>
        <end position="262"/>
    </location>
</feature>